<accession>A0A8K0EXK9</accession>
<organism evidence="3 4">
    <name type="scientific">Branchiostoma lanceolatum</name>
    <name type="common">Common lancelet</name>
    <name type="synonym">Amphioxus lanceolatum</name>
    <dbReference type="NCBI Taxonomy" id="7740"/>
    <lineage>
        <taxon>Eukaryota</taxon>
        <taxon>Metazoa</taxon>
        <taxon>Chordata</taxon>
        <taxon>Cephalochordata</taxon>
        <taxon>Leptocardii</taxon>
        <taxon>Amphioxiformes</taxon>
        <taxon>Branchiostomatidae</taxon>
        <taxon>Branchiostoma</taxon>
    </lineage>
</organism>
<feature type="compositionally biased region" description="Low complexity" evidence="1">
    <location>
        <begin position="70"/>
        <end position="79"/>
    </location>
</feature>
<dbReference type="Pfam" id="PF00789">
    <property type="entry name" value="UBX"/>
    <property type="match status" value="1"/>
</dbReference>
<dbReference type="SUPFAM" id="SSF143503">
    <property type="entry name" value="PUG domain-like"/>
    <property type="match status" value="1"/>
</dbReference>
<dbReference type="InterPro" id="IPR001012">
    <property type="entry name" value="UBX_dom"/>
</dbReference>
<name>A0A8K0EXK9_BRALA</name>
<dbReference type="Pfam" id="PF09409">
    <property type="entry name" value="PUB"/>
    <property type="match status" value="1"/>
</dbReference>
<dbReference type="SMART" id="SM00580">
    <property type="entry name" value="PUG"/>
    <property type="match status" value="1"/>
</dbReference>
<evidence type="ECO:0000313" key="4">
    <source>
        <dbReference type="Proteomes" id="UP000838412"/>
    </source>
</evidence>
<reference evidence="3" key="1">
    <citation type="submission" date="2022-01" db="EMBL/GenBank/DDBJ databases">
        <authorList>
            <person name="Braso-Vives M."/>
        </authorList>
    </citation>
    <scope>NUCLEOTIDE SEQUENCE</scope>
</reference>
<feature type="compositionally biased region" description="Basic and acidic residues" evidence="1">
    <location>
        <begin position="8"/>
        <end position="29"/>
    </location>
</feature>
<proteinExistence type="predicted"/>
<dbReference type="CDD" id="cd16119">
    <property type="entry name" value="UBX_UBXN6"/>
    <property type="match status" value="1"/>
</dbReference>
<feature type="region of interest" description="Disordered" evidence="1">
    <location>
        <begin position="1"/>
        <end position="106"/>
    </location>
</feature>
<dbReference type="GO" id="GO:0005737">
    <property type="term" value="C:cytoplasm"/>
    <property type="evidence" value="ECO:0007669"/>
    <property type="project" value="TreeGrafter"/>
</dbReference>
<dbReference type="Gene3D" id="3.10.20.90">
    <property type="entry name" value="Phosphatidylinositol 3-kinase Catalytic Subunit, Chain A, domain 1"/>
    <property type="match status" value="1"/>
</dbReference>
<dbReference type="InterPro" id="IPR042774">
    <property type="entry name" value="UBXN6_PUB"/>
</dbReference>
<dbReference type="PANTHER" id="PTHR23153:SF38">
    <property type="entry name" value="UBX DOMAIN-CONTAINING PROTEIN 6"/>
    <property type="match status" value="1"/>
</dbReference>
<dbReference type="OrthoDB" id="49605at2759"/>
<feature type="compositionally biased region" description="Polar residues" evidence="1">
    <location>
        <begin position="93"/>
        <end position="104"/>
    </location>
</feature>
<dbReference type="PROSITE" id="PS50033">
    <property type="entry name" value="UBX"/>
    <property type="match status" value="1"/>
</dbReference>
<dbReference type="SUPFAM" id="SSF54236">
    <property type="entry name" value="Ubiquitin-like"/>
    <property type="match status" value="1"/>
</dbReference>
<feature type="compositionally biased region" description="Low complexity" evidence="1">
    <location>
        <begin position="45"/>
        <end position="56"/>
    </location>
</feature>
<protein>
    <submittedName>
        <fullName evidence="3">UBXN6 protein</fullName>
    </submittedName>
</protein>
<dbReference type="Proteomes" id="UP000838412">
    <property type="component" value="Chromosome 6"/>
</dbReference>
<evidence type="ECO:0000313" key="3">
    <source>
        <dbReference type="EMBL" id="CAH1266925.1"/>
    </source>
</evidence>
<sequence>MKKFFSKVKTEVTFKKAGEGHKLTEDTRSKAVQPRTPAERAHPSQGAQQAGAAALARLEQKDQGKTKRTSSAVRAAARAEAAEREARSNANSPYATGTRTQSEPEVQDCAPVVLSVSGVRFVCPLSGQSVPKEGLDQHKRECIVTYLIDSPVKMSATMIQSLNKGRDKVQVCVDTLRKYLENILANPTEEKFRKIRLSNKAFQDRVATMEGHEEFLQAAGFSLKELPHQDTVEPFWVLSEDKCDDLDSLKVSVDILTTTEPLKFKVDRMMQVLQPTDRVAEFRLPDAFYNLTTEEIKREQQDRTDAVQKSFQLRTKAMREREEQQNLRRYNFTLIRVRFPDNVLLQGVFRAQEKLSALVQFVRDALVSDWLPFVLSSATGQRLEEEEVSFAELGLVPAAVVNFTWDPSIMADIAAQQGAASNNQYLKPELL</sequence>
<feature type="domain" description="UBX" evidence="2">
    <location>
        <begin position="328"/>
        <end position="403"/>
    </location>
</feature>
<dbReference type="Gene3D" id="1.20.58.2190">
    <property type="match status" value="1"/>
</dbReference>
<dbReference type="InterPro" id="IPR036339">
    <property type="entry name" value="PUB-like_dom_sf"/>
</dbReference>
<keyword evidence="4" id="KW-1185">Reference proteome</keyword>
<dbReference type="CDD" id="cd10460">
    <property type="entry name" value="PUB_UBXD1"/>
    <property type="match status" value="1"/>
</dbReference>
<dbReference type="EMBL" id="OV696691">
    <property type="protein sequence ID" value="CAH1266925.1"/>
    <property type="molecule type" value="Genomic_DNA"/>
</dbReference>
<dbReference type="AlphaFoldDB" id="A0A8K0EXK9"/>
<dbReference type="InterPro" id="IPR018997">
    <property type="entry name" value="PUB_domain"/>
</dbReference>
<dbReference type="PANTHER" id="PTHR23153">
    <property type="entry name" value="UBX-RELATED"/>
    <property type="match status" value="1"/>
</dbReference>
<gene>
    <name evidence="3" type="primary">UBXN6</name>
    <name evidence="3" type="ORF">BLAG_LOCUS20435</name>
</gene>
<evidence type="ECO:0000259" key="2">
    <source>
        <dbReference type="PROSITE" id="PS50033"/>
    </source>
</evidence>
<dbReference type="InterPro" id="IPR029071">
    <property type="entry name" value="Ubiquitin-like_domsf"/>
</dbReference>
<evidence type="ECO:0000256" key="1">
    <source>
        <dbReference type="SAM" id="MobiDB-lite"/>
    </source>
</evidence>